<evidence type="ECO:0000313" key="3">
    <source>
        <dbReference type="Proteomes" id="UP000694915"/>
    </source>
</evidence>
<feature type="compositionally biased region" description="Polar residues" evidence="2">
    <location>
        <begin position="95"/>
        <end position="109"/>
    </location>
</feature>
<feature type="compositionally biased region" description="Basic residues" evidence="2">
    <location>
        <begin position="78"/>
        <end position="90"/>
    </location>
</feature>
<sequence length="394" mass="45570">MRGFIPPPLLSRLQLAAVLGKAGLEDPSWAGDDGTPSLPSPTLSRHIHSRTHSTGHKLQVLWSEKSLESSTLPPLQHAKSHSKIKMKTLSRKQPAVQSQSSGEMANQAKNPRGPRRREQVHHGKMQAKLRLMRSMLRNQRTSLQELYSHESFLSKLNQELIKSIQDMEDSMALSVRTMLQQQGILGNVIDILEYSNKKRVEQLRSELQEWKEKEENKTNSLQREVEQLHAEILKAHEEVSFLSTYMDHEYPVRSVQIANHIRQVQQAKDSQQDELDNLKEMRDMVLGGFSDMIQEKKKKILRSLVVKTQQPYEEVLTLKTQDSRRLQRCTVWFRELIEQMKKEIPILTAEVGKMYAEIWNPRDVVFKDILLQRPKCTPDMAVELNIPVQEPLPF</sequence>
<protein>
    <submittedName>
        <fullName evidence="4">Uncharacterized protein C20orf96 homolog isoform X1</fullName>
    </submittedName>
</protein>
<keyword evidence="3" id="KW-1185">Reference proteome</keyword>
<feature type="coiled-coil region" evidence="1">
    <location>
        <begin position="197"/>
        <end position="281"/>
    </location>
</feature>
<dbReference type="InterPro" id="IPR029236">
    <property type="entry name" value="DUF4618"/>
</dbReference>
<gene>
    <name evidence="4" type="primary">LG8H20orf96</name>
</gene>
<evidence type="ECO:0000256" key="1">
    <source>
        <dbReference type="SAM" id="Coils"/>
    </source>
</evidence>
<reference evidence="4" key="1">
    <citation type="submission" date="2025-08" db="UniProtKB">
        <authorList>
            <consortium name="RefSeq"/>
        </authorList>
    </citation>
    <scope>IDENTIFICATION</scope>
</reference>
<proteinExistence type="predicted"/>
<dbReference type="RefSeq" id="XP_026643017.1">
    <property type="nucleotide sequence ID" value="XM_026787216.1"/>
</dbReference>
<dbReference type="Proteomes" id="UP000694915">
    <property type="component" value="Linkage group LG8"/>
</dbReference>
<feature type="compositionally biased region" description="Basic residues" evidence="2">
    <location>
        <begin position="45"/>
        <end position="55"/>
    </location>
</feature>
<dbReference type="PANTHER" id="PTHR28574:SF1">
    <property type="entry name" value="RIKEN CDNA 6820408C15 GENE"/>
    <property type="match status" value="1"/>
</dbReference>
<dbReference type="GeneID" id="101989122"/>
<evidence type="ECO:0000313" key="4">
    <source>
        <dbReference type="RefSeq" id="XP_026643017.1"/>
    </source>
</evidence>
<dbReference type="Pfam" id="PF15397">
    <property type="entry name" value="DUF4618"/>
    <property type="match status" value="1"/>
</dbReference>
<keyword evidence="1" id="KW-0175">Coiled coil</keyword>
<evidence type="ECO:0000256" key="2">
    <source>
        <dbReference type="SAM" id="MobiDB-lite"/>
    </source>
</evidence>
<feature type="region of interest" description="Disordered" evidence="2">
    <location>
        <begin position="25"/>
        <end position="55"/>
    </location>
</feature>
<feature type="region of interest" description="Disordered" evidence="2">
    <location>
        <begin position="69"/>
        <end position="122"/>
    </location>
</feature>
<dbReference type="PANTHER" id="PTHR28574">
    <property type="entry name" value="RIKEN CDNA 6820408C15"/>
    <property type="match status" value="1"/>
</dbReference>
<name>A0ABM1UM05_MICOH</name>
<accession>A0ABM1UM05</accession>
<organism evidence="3 4">
    <name type="scientific">Microtus ochrogaster</name>
    <name type="common">Prairie vole</name>
    <dbReference type="NCBI Taxonomy" id="79684"/>
    <lineage>
        <taxon>Eukaryota</taxon>
        <taxon>Metazoa</taxon>
        <taxon>Chordata</taxon>
        <taxon>Craniata</taxon>
        <taxon>Vertebrata</taxon>
        <taxon>Euteleostomi</taxon>
        <taxon>Mammalia</taxon>
        <taxon>Eutheria</taxon>
        <taxon>Euarchontoglires</taxon>
        <taxon>Glires</taxon>
        <taxon>Rodentia</taxon>
        <taxon>Myomorpha</taxon>
        <taxon>Muroidea</taxon>
        <taxon>Cricetidae</taxon>
        <taxon>Arvicolinae</taxon>
        <taxon>Microtus</taxon>
    </lineage>
</organism>